<keyword evidence="3" id="KW-1185">Reference proteome</keyword>
<proteinExistence type="predicted"/>
<dbReference type="EMBL" id="VIWY01000001">
    <property type="protein sequence ID" value="TWG25044.1"/>
    <property type="molecule type" value="Genomic_DNA"/>
</dbReference>
<feature type="region of interest" description="Disordered" evidence="1">
    <location>
        <begin position="1"/>
        <end position="36"/>
    </location>
</feature>
<gene>
    <name evidence="2" type="ORF">FHX34_1013</name>
</gene>
<protein>
    <submittedName>
        <fullName evidence="2">Uncharacterized protein</fullName>
    </submittedName>
</protein>
<organism evidence="2 3">
    <name type="scientific">Actinoplanes teichomyceticus</name>
    <dbReference type="NCBI Taxonomy" id="1867"/>
    <lineage>
        <taxon>Bacteria</taxon>
        <taxon>Bacillati</taxon>
        <taxon>Actinomycetota</taxon>
        <taxon>Actinomycetes</taxon>
        <taxon>Micromonosporales</taxon>
        <taxon>Micromonosporaceae</taxon>
        <taxon>Actinoplanes</taxon>
    </lineage>
</organism>
<dbReference type="Proteomes" id="UP000320239">
    <property type="component" value="Unassembled WGS sequence"/>
</dbReference>
<name>A0A561WMF5_ACTTI</name>
<evidence type="ECO:0000313" key="3">
    <source>
        <dbReference type="Proteomes" id="UP000320239"/>
    </source>
</evidence>
<accession>A0A561WMF5</accession>
<sequence>MTAPDHAARRPAERARSPIGQVTGRLRATLGEAARP</sequence>
<feature type="compositionally biased region" description="Basic and acidic residues" evidence="1">
    <location>
        <begin position="1"/>
        <end position="16"/>
    </location>
</feature>
<comment type="caution">
    <text evidence="2">The sequence shown here is derived from an EMBL/GenBank/DDBJ whole genome shotgun (WGS) entry which is preliminary data.</text>
</comment>
<evidence type="ECO:0000313" key="2">
    <source>
        <dbReference type="EMBL" id="TWG25044.1"/>
    </source>
</evidence>
<dbReference type="AlphaFoldDB" id="A0A561WMF5"/>
<evidence type="ECO:0000256" key="1">
    <source>
        <dbReference type="SAM" id="MobiDB-lite"/>
    </source>
</evidence>
<reference evidence="2 3" key="1">
    <citation type="submission" date="2019-06" db="EMBL/GenBank/DDBJ databases">
        <title>Sequencing the genomes of 1000 actinobacteria strains.</title>
        <authorList>
            <person name="Klenk H.-P."/>
        </authorList>
    </citation>
    <scope>NUCLEOTIDE SEQUENCE [LARGE SCALE GENOMIC DNA]</scope>
    <source>
        <strain evidence="2 3">DSM 43866</strain>
    </source>
</reference>